<dbReference type="Proteomes" id="UP001302126">
    <property type="component" value="Unassembled WGS sequence"/>
</dbReference>
<keyword evidence="4" id="KW-1185">Reference proteome</keyword>
<dbReference type="Pfam" id="PF12738">
    <property type="entry name" value="PTCB-BRCT"/>
    <property type="match status" value="1"/>
</dbReference>
<feature type="compositionally biased region" description="Low complexity" evidence="1">
    <location>
        <begin position="299"/>
        <end position="310"/>
    </location>
</feature>
<evidence type="ECO:0000259" key="2">
    <source>
        <dbReference type="PROSITE" id="PS50172"/>
    </source>
</evidence>
<accession>A0AAN6X4B6</accession>
<dbReference type="SUPFAM" id="SSF52113">
    <property type="entry name" value="BRCT domain"/>
    <property type="match status" value="1"/>
</dbReference>
<evidence type="ECO:0000256" key="1">
    <source>
        <dbReference type="SAM" id="MobiDB-lite"/>
    </source>
</evidence>
<evidence type="ECO:0000313" key="4">
    <source>
        <dbReference type="Proteomes" id="UP001302126"/>
    </source>
</evidence>
<comment type="caution">
    <text evidence="3">The sequence shown here is derived from an EMBL/GenBank/DDBJ whole genome shotgun (WGS) entry which is preliminary data.</text>
</comment>
<feature type="domain" description="BRCT" evidence="2">
    <location>
        <begin position="15"/>
        <end position="117"/>
    </location>
</feature>
<reference evidence="3" key="1">
    <citation type="journal article" date="2023" name="Mol. Phylogenet. Evol.">
        <title>Genome-scale phylogeny and comparative genomics of the fungal order Sordariales.</title>
        <authorList>
            <person name="Hensen N."/>
            <person name="Bonometti L."/>
            <person name="Westerberg I."/>
            <person name="Brannstrom I.O."/>
            <person name="Guillou S."/>
            <person name="Cros-Aarteil S."/>
            <person name="Calhoun S."/>
            <person name="Haridas S."/>
            <person name="Kuo A."/>
            <person name="Mondo S."/>
            <person name="Pangilinan J."/>
            <person name="Riley R."/>
            <person name="LaButti K."/>
            <person name="Andreopoulos B."/>
            <person name="Lipzen A."/>
            <person name="Chen C."/>
            <person name="Yan M."/>
            <person name="Daum C."/>
            <person name="Ng V."/>
            <person name="Clum A."/>
            <person name="Steindorff A."/>
            <person name="Ohm R.A."/>
            <person name="Martin F."/>
            <person name="Silar P."/>
            <person name="Natvig D.O."/>
            <person name="Lalanne C."/>
            <person name="Gautier V."/>
            <person name="Ament-Velasquez S.L."/>
            <person name="Kruys A."/>
            <person name="Hutchinson M.I."/>
            <person name="Powell A.J."/>
            <person name="Barry K."/>
            <person name="Miller A.N."/>
            <person name="Grigoriev I.V."/>
            <person name="Debuchy R."/>
            <person name="Gladieux P."/>
            <person name="Hiltunen Thoren M."/>
            <person name="Johannesson H."/>
        </authorList>
    </citation>
    <scope>NUCLEOTIDE SEQUENCE</scope>
    <source>
        <strain evidence="3">PSN309</strain>
    </source>
</reference>
<dbReference type="AlphaFoldDB" id="A0AAN6X4B6"/>
<name>A0AAN6X4B6_9PEZI</name>
<dbReference type="Gene3D" id="3.40.50.10190">
    <property type="entry name" value="BRCT domain"/>
    <property type="match status" value="1"/>
</dbReference>
<gene>
    <name evidence="3" type="ORF">QBC35DRAFT_479706</name>
</gene>
<protein>
    <recommendedName>
        <fullName evidence="2">BRCT domain-containing protein</fullName>
    </recommendedName>
</protein>
<feature type="region of interest" description="Disordered" evidence="1">
    <location>
        <begin position="268"/>
        <end position="318"/>
    </location>
</feature>
<dbReference type="EMBL" id="MU864350">
    <property type="protein sequence ID" value="KAK4193604.1"/>
    <property type="molecule type" value="Genomic_DNA"/>
</dbReference>
<dbReference type="InterPro" id="IPR001357">
    <property type="entry name" value="BRCT_dom"/>
</dbReference>
<feature type="compositionally biased region" description="Basic and acidic residues" evidence="1">
    <location>
        <begin position="276"/>
        <end position="288"/>
    </location>
</feature>
<sequence length="318" mass="37270">MTPARQKKPRDLTAREKQMFRKFNIAVVGSLGGVGKGAEQWNDTNLNRWITLRGGRYRKNQVDRNVTHLVCSEKEFKSRSREVQAALKMKRIHIVALEWLEFSMINRMVLPMEEYSFREKLRLQLEKERLEKKQAHGAILAERAVDTSYYRVYQDQLFFQYEVELFRENEEEEEGSRGEKYTLTIYESLALPRLYWFVAKFSKSKHDAQPKYYRANDYPGLFDQEFALFEAFFRIKTGIPWEQRLVVDPGTMDKSFFRYTPPTGGKPVGCVPGEFLPKDEQDAPEQKPLEAPVEQMHAPTQLPTPETTPTKQRITVPD</sequence>
<dbReference type="PROSITE" id="PS50172">
    <property type="entry name" value="BRCT"/>
    <property type="match status" value="1"/>
</dbReference>
<evidence type="ECO:0000313" key="3">
    <source>
        <dbReference type="EMBL" id="KAK4193604.1"/>
    </source>
</evidence>
<dbReference type="InterPro" id="IPR036420">
    <property type="entry name" value="BRCT_dom_sf"/>
</dbReference>
<proteinExistence type="predicted"/>
<organism evidence="3 4">
    <name type="scientific">Podospora australis</name>
    <dbReference type="NCBI Taxonomy" id="1536484"/>
    <lineage>
        <taxon>Eukaryota</taxon>
        <taxon>Fungi</taxon>
        <taxon>Dikarya</taxon>
        <taxon>Ascomycota</taxon>
        <taxon>Pezizomycotina</taxon>
        <taxon>Sordariomycetes</taxon>
        <taxon>Sordariomycetidae</taxon>
        <taxon>Sordariales</taxon>
        <taxon>Podosporaceae</taxon>
        <taxon>Podospora</taxon>
    </lineage>
</organism>
<reference evidence="3" key="2">
    <citation type="submission" date="2023-05" db="EMBL/GenBank/DDBJ databases">
        <authorList>
            <consortium name="Lawrence Berkeley National Laboratory"/>
            <person name="Steindorff A."/>
            <person name="Hensen N."/>
            <person name="Bonometti L."/>
            <person name="Westerberg I."/>
            <person name="Brannstrom I.O."/>
            <person name="Guillou S."/>
            <person name="Cros-Aarteil S."/>
            <person name="Calhoun S."/>
            <person name="Haridas S."/>
            <person name="Kuo A."/>
            <person name="Mondo S."/>
            <person name="Pangilinan J."/>
            <person name="Riley R."/>
            <person name="Labutti K."/>
            <person name="Andreopoulos B."/>
            <person name="Lipzen A."/>
            <person name="Chen C."/>
            <person name="Yanf M."/>
            <person name="Daum C."/>
            <person name="Ng V."/>
            <person name="Clum A."/>
            <person name="Ohm R."/>
            <person name="Martin F."/>
            <person name="Silar P."/>
            <person name="Natvig D."/>
            <person name="Lalanne C."/>
            <person name="Gautier V."/>
            <person name="Ament-Velasquez S.L."/>
            <person name="Kruys A."/>
            <person name="Hutchinson M.I."/>
            <person name="Powell A.J."/>
            <person name="Barry K."/>
            <person name="Miller A.N."/>
            <person name="Grigoriev I.V."/>
            <person name="Debuchy R."/>
            <person name="Gladieux P."/>
            <person name="Thoren M.H."/>
            <person name="Johannesson H."/>
        </authorList>
    </citation>
    <scope>NUCLEOTIDE SEQUENCE</scope>
    <source>
        <strain evidence="3">PSN309</strain>
    </source>
</reference>